<evidence type="ECO:0000313" key="2">
    <source>
        <dbReference type="EMBL" id="CAE0758785.1"/>
    </source>
</evidence>
<organism evidence="2">
    <name type="scientific">Chrysotila carterae</name>
    <name type="common">Marine alga</name>
    <name type="synonym">Syracosphaera carterae</name>
    <dbReference type="NCBI Taxonomy" id="13221"/>
    <lineage>
        <taxon>Eukaryota</taxon>
        <taxon>Haptista</taxon>
        <taxon>Haptophyta</taxon>
        <taxon>Prymnesiophyceae</taxon>
        <taxon>Isochrysidales</taxon>
        <taxon>Isochrysidaceae</taxon>
        <taxon>Chrysotila</taxon>
    </lineage>
</organism>
<name>A0A7S4B9L5_CHRCT</name>
<dbReference type="AlphaFoldDB" id="A0A7S4B9L5"/>
<evidence type="ECO:0000259" key="1">
    <source>
        <dbReference type="Pfam" id="PF20670"/>
    </source>
</evidence>
<sequence length="291" mass="32841">MLHEDAIRRMPLVKQFLFSAASASWAFCSPSPAMAVGLTERLAARDSSKLIKPILNMPPGRTLYPEWLNGEWRASIAFDGYELPPCGISREELFSQPTIPGFQKLSVASIPDVGSSWSCRLRYVKPDPTQKAVFEDRAYNLRSITNGCLGYDAIDRVEYEPTSLEYNKGPNRISLVFKQGRTPNAERIELFANSREWETLAGADIFVCSESIRQVTFGASKVAGVARQVSTEYAHYFTFRRFNDQEVRASLLTAAYLDPLQQDAWFLRAPTKPVIVYSHRIQLRRETDTAA</sequence>
<gene>
    <name evidence="2" type="ORF">PCAR00345_LOCUS11379</name>
</gene>
<protein>
    <recommendedName>
        <fullName evidence="1">DUF6816 domain-containing protein</fullName>
    </recommendedName>
</protein>
<dbReference type="EMBL" id="HBIZ01018217">
    <property type="protein sequence ID" value="CAE0758785.1"/>
    <property type="molecule type" value="Transcribed_RNA"/>
</dbReference>
<accession>A0A7S4B9L5</accession>
<proteinExistence type="predicted"/>
<dbReference type="InterPro" id="IPR049213">
    <property type="entry name" value="DUF6816"/>
</dbReference>
<dbReference type="Pfam" id="PF20670">
    <property type="entry name" value="DUF6816"/>
    <property type="match status" value="1"/>
</dbReference>
<feature type="domain" description="DUF6816" evidence="1">
    <location>
        <begin position="60"/>
        <end position="286"/>
    </location>
</feature>
<reference evidence="2" key="1">
    <citation type="submission" date="2021-01" db="EMBL/GenBank/DDBJ databases">
        <authorList>
            <person name="Corre E."/>
            <person name="Pelletier E."/>
            <person name="Niang G."/>
            <person name="Scheremetjew M."/>
            <person name="Finn R."/>
            <person name="Kale V."/>
            <person name="Holt S."/>
            <person name="Cochrane G."/>
            <person name="Meng A."/>
            <person name="Brown T."/>
            <person name="Cohen L."/>
        </authorList>
    </citation>
    <scope>NUCLEOTIDE SEQUENCE</scope>
    <source>
        <strain evidence="2">CCMP645</strain>
    </source>
</reference>